<proteinExistence type="predicted"/>
<dbReference type="Pfam" id="PF04492">
    <property type="entry name" value="Phage_rep_O"/>
    <property type="match status" value="1"/>
</dbReference>
<evidence type="ECO:0000313" key="2">
    <source>
        <dbReference type="EMBL" id="MBC8757306.1"/>
    </source>
</evidence>
<evidence type="ECO:0000313" key="3">
    <source>
        <dbReference type="Proteomes" id="UP000619238"/>
    </source>
</evidence>
<accession>A0ABR7QFF4</accession>
<feature type="domain" description="Bacteriophage lambda Replication protein O N-terminal" evidence="1">
    <location>
        <begin position="9"/>
        <end position="87"/>
    </location>
</feature>
<dbReference type="EMBL" id="JACGWS010000018">
    <property type="protein sequence ID" value="MBC8757306.1"/>
    <property type="molecule type" value="Genomic_DNA"/>
</dbReference>
<comment type="caution">
    <text evidence="2">The sequence shown here is derived from an EMBL/GenBank/DDBJ whole genome shotgun (WGS) entry which is preliminary data.</text>
</comment>
<dbReference type="RefSeq" id="WP_187564349.1">
    <property type="nucleotide sequence ID" value="NZ_JACGWS010000018.1"/>
</dbReference>
<dbReference type="Gene3D" id="1.10.10.10">
    <property type="entry name" value="Winged helix-like DNA-binding domain superfamily/Winged helix DNA-binding domain"/>
    <property type="match status" value="1"/>
</dbReference>
<organism evidence="2 3">
    <name type="scientific">Kordia aestuariivivens</name>
    <dbReference type="NCBI Taxonomy" id="2759037"/>
    <lineage>
        <taxon>Bacteria</taxon>
        <taxon>Pseudomonadati</taxon>
        <taxon>Bacteroidota</taxon>
        <taxon>Flavobacteriia</taxon>
        <taxon>Flavobacteriales</taxon>
        <taxon>Flavobacteriaceae</taxon>
        <taxon>Kordia</taxon>
    </lineage>
</organism>
<dbReference type="InterPro" id="IPR006497">
    <property type="entry name" value="Phage_lambda_VrpO_N"/>
</dbReference>
<dbReference type="InterPro" id="IPR036388">
    <property type="entry name" value="WH-like_DNA-bd_sf"/>
</dbReference>
<evidence type="ECO:0000259" key="1">
    <source>
        <dbReference type="Pfam" id="PF04492"/>
    </source>
</evidence>
<reference evidence="2 3" key="1">
    <citation type="submission" date="2020-07" db="EMBL/GenBank/DDBJ databases">
        <title>Description of Kordia aestuariivivens sp. nov., isolated from a tidal flat.</title>
        <authorList>
            <person name="Park S."/>
            <person name="Yoon J.-H."/>
        </authorList>
    </citation>
    <scope>NUCLEOTIDE SEQUENCE [LARGE SCALE GENOMIC DNA]</scope>
    <source>
        <strain evidence="2 3">YSTF-M3</strain>
    </source>
</reference>
<keyword evidence="3" id="KW-1185">Reference proteome</keyword>
<protein>
    <submittedName>
        <fullName evidence="2">Replication protein</fullName>
    </submittedName>
</protein>
<name>A0ABR7QFF4_9FLAO</name>
<sequence>MSYIYRTNVPNNVFDIYLKDLGYAELKVLLVVIRQTYGWKDTRTNSYKRWDWISQQFFVKKTGLSQRAVSTAIAKLINKQLVLVKNGNGKMLLEASERQREAKLYFSCILEPQSCEAKHTKSVKKLHTTIIKHTKMYSEESSQGLKRIQFPK</sequence>
<dbReference type="Proteomes" id="UP000619238">
    <property type="component" value="Unassembled WGS sequence"/>
</dbReference>
<gene>
    <name evidence="2" type="ORF">H2O64_21735</name>
</gene>